<keyword evidence="4" id="KW-1185">Reference proteome</keyword>
<accession>A0A1G7YUU5</accession>
<dbReference type="AlphaFoldDB" id="A0A1G7YUU5"/>
<feature type="signal peptide" evidence="1">
    <location>
        <begin position="1"/>
        <end position="20"/>
    </location>
</feature>
<organism evidence="3 4">
    <name type="scientific">Mucilaginibacter gossypii</name>
    <dbReference type="NCBI Taxonomy" id="551996"/>
    <lineage>
        <taxon>Bacteria</taxon>
        <taxon>Pseudomonadati</taxon>
        <taxon>Bacteroidota</taxon>
        <taxon>Sphingobacteriia</taxon>
        <taxon>Sphingobacteriales</taxon>
        <taxon>Sphingobacteriaceae</taxon>
        <taxon>Mucilaginibacter</taxon>
    </lineage>
</organism>
<dbReference type="STRING" id="551996.SAMN05192573_10655"/>
<proteinExistence type="predicted"/>
<feature type="chain" id="PRO_5011707016" evidence="1">
    <location>
        <begin position="21"/>
        <end position="142"/>
    </location>
</feature>
<dbReference type="RefSeq" id="WP_091167780.1">
    <property type="nucleotide sequence ID" value="NZ_FNCG01000006.1"/>
</dbReference>
<evidence type="ECO:0000256" key="1">
    <source>
        <dbReference type="SAM" id="SignalP"/>
    </source>
</evidence>
<dbReference type="Pfam" id="PF03544">
    <property type="entry name" value="TonB_C"/>
    <property type="match status" value="1"/>
</dbReference>
<evidence type="ECO:0000313" key="3">
    <source>
        <dbReference type="EMBL" id="SDH00115.1"/>
    </source>
</evidence>
<gene>
    <name evidence="3" type="ORF">SAMN05192573_10655</name>
</gene>
<dbReference type="InterPro" id="IPR037682">
    <property type="entry name" value="TonB_C"/>
</dbReference>
<evidence type="ECO:0000259" key="2">
    <source>
        <dbReference type="Pfam" id="PF03544"/>
    </source>
</evidence>
<dbReference type="Gene3D" id="3.30.1150.10">
    <property type="match status" value="1"/>
</dbReference>
<feature type="domain" description="TonB C-terminal" evidence="2">
    <location>
        <begin position="65"/>
        <end position="126"/>
    </location>
</feature>
<sequence>MKHVLLIAFLFVMLLPAVKAQTAKIDTSVYTEVEQLPEFPGGVEKFKEYISNTIKKSPLKDLPSGLVIITFIIENNGSITNTHVTKGLTSETDSLAIDIIKRGPKWKPAQQSSKTVRCLYSVPVLFGKGNDIPAVVKKIKER</sequence>
<dbReference type="EMBL" id="FNCG01000006">
    <property type="protein sequence ID" value="SDH00115.1"/>
    <property type="molecule type" value="Genomic_DNA"/>
</dbReference>
<reference evidence="4" key="1">
    <citation type="submission" date="2016-10" db="EMBL/GenBank/DDBJ databases">
        <authorList>
            <person name="Varghese N."/>
            <person name="Submissions S."/>
        </authorList>
    </citation>
    <scope>NUCLEOTIDE SEQUENCE [LARGE SCALE GENOMIC DNA]</scope>
    <source>
        <strain evidence="4">Gh-67</strain>
    </source>
</reference>
<keyword evidence="1" id="KW-0732">Signal</keyword>
<evidence type="ECO:0000313" key="4">
    <source>
        <dbReference type="Proteomes" id="UP000199705"/>
    </source>
</evidence>
<name>A0A1G7YUU5_9SPHI</name>
<dbReference type="SUPFAM" id="SSF74653">
    <property type="entry name" value="TolA/TonB C-terminal domain"/>
    <property type="match status" value="1"/>
</dbReference>
<dbReference type="GO" id="GO:0055085">
    <property type="term" value="P:transmembrane transport"/>
    <property type="evidence" value="ECO:0007669"/>
    <property type="project" value="InterPro"/>
</dbReference>
<dbReference type="Proteomes" id="UP000199705">
    <property type="component" value="Unassembled WGS sequence"/>
</dbReference>
<protein>
    <submittedName>
        <fullName evidence="3">TonB protein C-terminal</fullName>
    </submittedName>
</protein>